<comment type="caution">
    <text evidence="1">The sequence shown here is derived from an EMBL/GenBank/DDBJ whole genome shotgun (WGS) entry which is preliminary data.</text>
</comment>
<dbReference type="Proteomes" id="UP000230790">
    <property type="component" value="Unassembled WGS sequence"/>
</dbReference>
<accession>A0A2M8QA74</accession>
<dbReference type="InterPro" id="IPR019089">
    <property type="entry name" value="Cas_GSU0054"/>
</dbReference>
<reference evidence="1 2" key="1">
    <citation type="submission" date="2017-11" db="EMBL/GenBank/DDBJ databases">
        <title>Evolution of Phototrophy in the Chloroflexi Phylum Driven by Horizontal Gene Transfer.</title>
        <authorList>
            <person name="Ward L.M."/>
            <person name="Hemp J."/>
            <person name="Shih P.M."/>
            <person name="Mcglynn S.E."/>
            <person name="Fischer W."/>
        </authorList>
    </citation>
    <scope>NUCLEOTIDE SEQUENCE [LARGE SCALE GENOMIC DNA]</scope>
    <source>
        <strain evidence="1">JP3_7</strain>
    </source>
</reference>
<dbReference type="NCBIfam" id="TIGR02165">
    <property type="entry name" value="cas5_6_GSU0054"/>
    <property type="match status" value="1"/>
</dbReference>
<organism evidence="1 2">
    <name type="scientific">Candidatus Thermofonsia Clade 3 bacterium</name>
    <dbReference type="NCBI Taxonomy" id="2364212"/>
    <lineage>
        <taxon>Bacteria</taxon>
        <taxon>Bacillati</taxon>
        <taxon>Chloroflexota</taxon>
        <taxon>Candidatus Thermofontia</taxon>
        <taxon>Candidatus Thermofonsia Clade 3</taxon>
    </lineage>
</organism>
<name>A0A2M8QA74_9CHLR</name>
<dbReference type="AlphaFoldDB" id="A0A2M8QA74"/>
<dbReference type="Pfam" id="PF09609">
    <property type="entry name" value="Cas_GSU0054"/>
    <property type="match status" value="1"/>
</dbReference>
<sequence length="497" mass="56187">MFSIAIRYLCGWASAASNKKEEPEWPPHPDRVFMALVAAWAETGADSDEENCLLFLQALHAPKISASLNYELHAASTIFRRDLNAEERAPVPVYVPANGDRREMKSLIKLMPSERKRNKRYFPAVIPESDTVYLIWPGAELPAEHRAALERLCAKVGYLGDTSSLVQMWVEDNPPPPTLVPTDERHYSRRLRVFRTLGELTTDYERDKEAGEYRPRTFKWGYYREPEEEKAPTPSSHFAELLVLRRTAGPTLDITDALWLAKTLRDAAISLWEKHIGPPVPEWLSGHTSEGERSRRENGHLAFVALPNVGHEHADGELKGVALAIPQDVTKDEQTKLLDALFPWDEQTNEARPLELTLGRLGVWRLEQETSSFPRMVTLRKSVWLGPAERWATVTPIVLDRYPKKGESEAEEMVAAACERIALPRPREVVLMPGSLFTAVPPARRFPALPKKFGKTRDQHTHALLIFDQPVRGPVLLGAGRYRGYGLCRPYRSGGDE</sequence>
<protein>
    <submittedName>
        <fullName evidence="1">Type I-U CRISPR-associated protein Cas5/Cas6</fullName>
    </submittedName>
</protein>
<evidence type="ECO:0000313" key="1">
    <source>
        <dbReference type="EMBL" id="PJF46705.1"/>
    </source>
</evidence>
<evidence type="ECO:0000313" key="2">
    <source>
        <dbReference type="Proteomes" id="UP000230790"/>
    </source>
</evidence>
<dbReference type="EMBL" id="PGTN01000107">
    <property type="protein sequence ID" value="PJF46705.1"/>
    <property type="molecule type" value="Genomic_DNA"/>
</dbReference>
<gene>
    <name evidence="1" type="primary">cas5u6u</name>
    <name evidence="1" type="ORF">CUN48_12445</name>
</gene>
<proteinExistence type="predicted"/>